<evidence type="ECO:0000313" key="4">
    <source>
        <dbReference type="Proteomes" id="UP001219901"/>
    </source>
</evidence>
<dbReference type="AlphaFoldDB" id="A0AAJ5ZEQ7"/>
<keyword evidence="1" id="KW-0472">Membrane</keyword>
<dbReference type="Proteomes" id="UP001219901">
    <property type="component" value="Chromosome"/>
</dbReference>
<evidence type="ECO:0000313" key="2">
    <source>
        <dbReference type="EMBL" id="MDG0868105.1"/>
    </source>
</evidence>
<dbReference type="RefSeq" id="WP_342827136.1">
    <property type="nucleotide sequence ID" value="NZ_CP046146.1"/>
</dbReference>
<evidence type="ECO:0000256" key="1">
    <source>
        <dbReference type="SAM" id="Phobius"/>
    </source>
</evidence>
<dbReference type="EMBL" id="WMBE01000007">
    <property type="protein sequence ID" value="MDG0868105.1"/>
    <property type="molecule type" value="Genomic_DNA"/>
</dbReference>
<gene>
    <name evidence="2" type="ORF">GKO46_13650</name>
    <name evidence="3" type="ORF">GKO48_03355</name>
</gene>
<evidence type="ECO:0000313" key="5">
    <source>
        <dbReference type="Proteomes" id="UP001321249"/>
    </source>
</evidence>
<reference evidence="3" key="2">
    <citation type="journal article" date="2023" name="Nat. Commun.">
        <title>Cultivation of marine bacteria of the SAR202 clade.</title>
        <authorList>
            <person name="Lim Y."/>
            <person name="Seo J.H."/>
            <person name="Giovannoni S.J."/>
            <person name="Kang I."/>
            <person name="Cho J.C."/>
        </authorList>
    </citation>
    <scope>NUCLEOTIDE SEQUENCE</scope>
    <source>
        <strain evidence="3">JH1073</strain>
    </source>
</reference>
<dbReference type="Proteomes" id="UP001321249">
    <property type="component" value="Unassembled WGS sequence"/>
</dbReference>
<evidence type="ECO:0000313" key="3">
    <source>
        <dbReference type="EMBL" id="WFG38681.1"/>
    </source>
</evidence>
<organism evidence="3 4">
    <name type="scientific">Candidatus Lucifugimonas marina</name>
    <dbReference type="NCBI Taxonomy" id="3038979"/>
    <lineage>
        <taxon>Bacteria</taxon>
        <taxon>Bacillati</taxon>
        <taxon>Chloroflexota</taxon>
        <taxon>Dehalococcoidia</taxon>
        <taxon>SAR202 cluster</taxon>
        <taxon>Candidatus Lucifugimonadales</taxon>
        <taxon>Candidatus Lucifugimonadaceae</taxon>
        <taxon>Candidatus Lucifugimonas</taxon>
    </lineage>
</organism>
<proteinExistence type="predicted"/>
<feature type="transmembrane region" description="Helical" evidence="1">
    <location>
        <begin position="60"/>
        <end position="80"/>
    </location>
</feature>
<keyword evidence="1" id="KW-0812">Transmembrane</keyword>
<protein>
    <submittedName>
        <fullName evidence="3">Uncharacterized protein</fullName>
    </submittedName>
</protein>
<keyword evidence="4" id="KW-1185">Reference proteome</keyword>
<keyword evidence="1" id="KW-1133">Transmembrane helix</keyword>
<reference evidence="4" key="3">
    <citation type="submission" date="2023-06" db="EMBL/GenBank/DDBJ databases">
        <title>Pangenomics reveal diversification of enzyme families and niche specialization in globally abundant SAR202 bacteria.</title>
        <authorList>
            <person name="Saw J.H.W."/>
        </authorList>
    </citation>
    <scope>NUCLEOTIDE SEQUENCE [LARGE SCALE GENOMIC DNA]</scope>
    <source>
        <strain evidence="4">JH1073</strain>
    </source>
</reference>
<name>A0AAJ5ZEQ7_9CHLR</name>
<feature type="transmembrane region" description="Helical" evidence="1">
    <location>
        <begin position="20"/>
        <end position="40"/>
    </location>
</feature>
<feature type="transmembrane region" description="Helical" evidence="1">
    <location>
        <begin position="131"/>
        <end position="149"/>
    </location>
</feature>
<feature type="transmembrane region" description="Helical" evidence="1">
    <location>
        <begin position="92"/>
        <end position="111"/>
    </location>
</feature>
<reference evidence="4 5" key="1">
    <citation type="submission" date="2019-11" db="EMBL/GenBank/DDBJ databases">
        <authorList>
            <person name="Cho J.-C."/>
        </authorList>
    </citation>
    <scope>NUCLEOTIDE SEQUENCE [LARGE SCALE GENOMIC DNA]</scope>
    <source>
        <strain evidence="3 4">JH1073</strain>
        <strain evidence="2 5">JH702</strain>
    </source>
</reference>
<dbReference type="EMBL" id="CP046147">
    <property type="protein sequence ID" value="WFG38681.1"/>
    <property type="molecule type" value="Genomic_DNA"/>
</dbReference>
<sequence>MDKKSGSSFEYRKDDVNSSFGILAIRLAVGVPLAIVVAFIGNIFNGIMVPSPAAGDDFAFIFRMMVLGVSASTGGMVAWFNAFESKFGGVGLWAFGGFGGLIGGIIAYFVGGHFIDHPDLYILNQQLTQTVIFGAAIGSNVFAVAFSLYGSKRIS</sequence>
<accession>A0AAJ5ZEQ7</accession>